<dbReference type="GO" id="GO:0033539">
    <property type="term" value="P:fatty acid beta-oxidation using acyl-CoA dehydrogenase"/>
    <property type="evidence" value="ECO:0007669"/>
    <property type="project" value="TreeGrafter"/>
</dbReference>
<dbReference type="InterPro" id="IPR009075">
    <property type="entry name" value="AcylCo_DH/oxidase_C"/>
</dbReference>
<dbReference type="GO" id="GO:0003995">
    <property type="term" value="F:acyl-CoA dehydrogenase activity"/>
    <property type="evidence" value="ECO:0007669"/>
    <property type="project" value="TreeGrafter"/>
</dbReference>
<sequence>MSETKQTLSSSAVEALKAAGDVAQAEDVADLEAAQSGSDAKLKSNKASLTERLIFGPPPSLDELSSGADYYASIGKAKIDEMVYASRDEMFAGNAFTADNKLSDELRAKIASYGGYGLTLPKEYGGLAYSYNQLAYMSEQFSANGLSSVSIEISGQLTIGASALLGYGTEQQRQTFLPLIASGDLIAFALTEVGVGVNAKRVQTYVEEDKENNCWRLHAEGARNKLYITNAAHGALAAIVARKGKTSKEIGLFIVRLPDQDVSEGDYQFSCKPSNVSAFSQNINSRVSFSHFPVPFENEIKGNGVEVLFYCLRLGRCILAAQCAGIQRSMAVDVINYARQREGVGGKVIKHELPLSNICKILSGALMSRALSHLSLAQDSTGVNLAGLRDLTKSASSEMLQESLYAAEKVMGGRTLDLDARLTQLRPICHAFGIVEGENDLIRLGMVKDVTTNFTNERLAGLLAVLQQANTDADGKPVAADKRIDKLNLNTFLHMPVRSMKACYSLVSNEKFYHLVGSLVRSAASDTGELVKGLVPASFSSRYGHLPKSLQHYVKYAERGLRHCRWHYIGLNLKYQLELTRAQVPMLQLGKRIETLMCILILASHASKQDKVTQALAVYRCAEMVMNLDGVCGSQTQKQRKAIEEVARALQKDEVSLLDQLIPEPFAHQWDEQ</sequence>
<dbReference type="PANTHER" id="PTHR43884">
    <property type="entry name" value="ACYL-COA DEHYDROGENASE"/>
    <property type="match status" value="1"/>
</dbReference>
<keyword evidence="8" id="KW-1185">Reference proteome</keyword>
<dbReference type="InterPro" id="IPR037069">
    <property type="entry name" value="AcylCoA_DH/ox_N_sf"/>
</dbReference>
<gene>
    <name evidence="7" type="ORF">BFC17_04470</name>
</gene>
<protein>
    <submittedName>
        <fullName evidence="7">Acyl-CoA dehydrogenase</fullName>
    </submittedName>
</protein>
<evidence type="ECO:0000256" key="3">
    <source>
        <dbReference type="ARBA" id="ARBA00022630"/>
    </source>
</evidence>
<evidence type="ECO:0000259" key="6">
    <source>
        <dbReference type="Pfam" id="PF02771"/>
    </source>
</evidence>
<dbReference type="InterPro" id="IPR009100">
    <property type="entry name" value="AcylCoA_DH/oxidase_NM_dom_sf"/>
</dbReference>
<evidence type="ECO:0000256" key="2">
    <source>
        <dbReference type="ARBA" id="ARBA00009347"/>
    </source>
</evidence>
<comment type="caution">
    <text evidence="7">The sequence shown here is derived from an EMBL/GenBank/DDBJ whole genome shotgun (WGS) entry which is preliminary data.</text>
</comment>
<dbReference type="OrthoDB" id="9769473at2"/>
<dbReference type="InterPro" id="IPR036250">
    <property type="entry name" value="AcylCo_DH-like_C"/>
</dbReference>
<organism evidence="7 8">
    <name type="scientific">Alteromonas lipolytica</name>
    <dbReference type="NCBI Taxonomy" id="1856405"/>
    <lineage>
        <taxon>Bacteria</taxon>
        <taxon>Pseudomonadati</taxon>
        <taxon>Pseudomonadota</taxon>
        <taxon>Gammaproteobacteria</taxon>
        <taxon>Alteromonadales</taxon>
        <taxon>Alteromonadaceae</taxon>
        <taxon>Alteromonas/Salinimonas group</taxon>
        <taxon>Alteromonas</taxon>
    </lineage>
</organism>
<dbReference type="InterPro" id="IPR013786">
    <property type="entry name" value="AcylCoA_DH/ox_N"/>
</dbReference>
<evidence type="ECO:0000259" key="5">
    <source>
        <dbReference type="Pfam" id="PF00441"/>
    </source>
</evidence>
<evidence type="ECO:0000313" key="7">
    <source>
        <dbReference type="EMBL" id="OFI33517.1"/>
    </source>
</evidence>
<dbReference type="EMBL" id="MJIC01000015">
    <property type="protein sequence ID" value="OFI33517.1"/>
    <property type="molecule type" value="Genomic_DNA"/>
</dbReference>
<evidence type="ECO:0000256" key="1">
    <source>
        <dbReference type="ARBA" id="ARBA00001974"/>
    </source>
</evidence>
<dbReference type="Gene3D" id="1.10.540.10">
    <property type="entry name" value="Acyl-CoA dehydrogenase/oxidase, N-terminal domain"/>
    <property type="match status" value="1"/>
</dbReference>
<dbReference type="Pfam" id="PF00441">
    <property type="entry name" value="Acyl-CoA_dh_1"/>
    <property type="match status" value="1"/>
</dbReference>
<keyword evidence="4" id="KW-0274">FAD</keyword>
<dbReference type="GO" id="GO:0050660">
    <property type="term" value="F:flavin adenine dinucleotide binding"/>
    <property type="evidence" value="ECO:0007669"/>
    <property type="project" value="InterPro"/>
</dbReference>
<accession>A0A1E8FC64</accession>
<dbReference type="AlphaFoldDB" id="A0A1E8FC64"/>
<dbReference type="Gene3D" id="2.40.110.10">
    <property type="entry name" value="Butyryl-CoA Dehydrogenase, subunit A, domain 2"/>
    <property type="match status" value="1"/>
</dbReference>
<feature type="domain" description="Acyl-CoA dehydrogenase/oxidase N-terminal" evidence="6">
    <location>
        <begin position="98"/>
        <end position="184"/>
    </location>
</feature>
<keyword evidence="3" id="KW-0285">Flavoprotein</keyword>
<comment type="similarity">
    <text evidence="2">Belongs to the acyl-CoA dehydrogenase family.</text>
</comment>
<evidence type="ECO:0000256" key="4">
    <source>
        <dbReference type="ARBA" id="ARBA00022827"/>
    </source>
</evidence>
<dbReference type="SUPFAM" id="SSF56645">
    <property type="entry name" value="Acyl-CoA dehydrogenase NM domain-like"/>
    <property type="match status" value="1"/>
</dbReference>
<reference evidence="7 8" key="1">
    <citation type="submission" date="2016-09" db="EMBL/GenBank/DDBJ databases">
        <title>Alteromonas lipolytica, a new species isolated from sea water.</title>
        <authorList>
            <person name="Wu Y.-H."/>
            <person name="Cheng H."/>
            <person name="Xu X.-W."/>
        </authorList>
    </citation>
    <scope>NUCLEOTIDE SEQUENCE [LARGE SCALE GENOMIC DNA]</scope>
    <source>
        <strain evidence="7 8">JW12</strain>
    </source>
</reference>
<comment type="cofactor">
    <cofactor evidence="1">
        <name>FAD</name>
        <dbReference type="ChEBI" id="CHEBI:57692"/>
    </cofactor>
</comment>
<dbReference type="RefSeq" id="WP_070177893.1">
    <property type="nucleotide sequence ID" value="NZ_BMJR01000002.1"/>
</dbReference>
<dbReference type="STRING" id="1856405.BFC17_04470"/>
<dbReference type="InterPro" id="IPR046373">
    <property type="entry name" value="Acyl-CoA_Oxase/DH_mid-dom_sf"/>
</dbReference>
<proteinExistence type="inferred from homology"/>
<dbReference type="SUPFAM" id="SSF47203">
    <property type="entry name" value="Acyl-CoA dehydrogenase C-terminal domain-like"/>
    <property type="match status" value="1"/>
</dbReference>
<name>A0A1E8FC64_9ALTE</name>
<dbReference type="PANTHER" id="PTHR43884:SF12">
    <property type="entry name" value="ISOVALERYL-COA DEHYDROGENASE, MITOCHONDRIAL-RELATED"/>
    <property type="match status" value="1"/>
</dbReference>
<dbReference type="Proteomes" id="UP000176037">
    <property type="component" value="Unassembled WGS sequence"/>
</dbReference>
<evidence type="ECO:0000313" key="8">
    <source>
        <dbReference type="Proteomes" id="UP000176037"/>
    </source>
</evidence>
<dbReference type="GO" id="GO:0046359">
    <property type="term" value="P:butyrate catabolic process"/>
    <property type="evidence" value="ECO:0007669"/>
    <property type="project" value="TreeGrafter"/>
</dbReference>
<dbReference type="Gene3D" id="1.20.140.10">
    <property type="entry name" value="Butyryl-CoA Dehydrogenase, subunit A, domain 3"/>
    <property type="match status" value="1"/>
</dbReference>
<dbReference type="Pfam" id="PF02771">
    <property type="entry name" value="Acyl-CoA_dh_N"/>
    <property type="match status" value="1"/>
</dbReference>
<feature type="domain" description="Acyl-CoA dehydrogenase/oxidase C-terminal" evidence="5">
    <location>
        <begin position="302"/>
        <end position="444"/>
    </location>
</feature>